<proteinExistence type="predicted"/>
<evidence type="ECO:0000313" key="1">
    <source>
        <dbReference type="EMBL" id="RHA79001.1"/>
    </source>
</evidence>
<reference evidence="1 2" key="1">
    <citation type="submission" date="2018-08" db="EMBL/GenBank/DDBJ databases">
        <title>A genome reference for cultivated species of the human gut microbiota.</title>
        <authorList>
            <person name="Zou Y."/>
            <person name="Xue W."/>
            <person name="Luo G."/>
        </authorList>
    </citation>
    <scope>NUCLEOTIDE SEQUENCE [LARGE SCALE GENOMIC DNA]</scope>
    <source>
        <strain evidence="1 2">AM42-38</strain>
    </source>
</reference>
<protein>
    <submittedName>
        <fullName evidence="1">Uncharacterized protein</fullName>
    </submittedName>
</protein>
<dbReference type="AlphaFoldDB" id="A0A413T5B5"/>
<dbReference type="EMBL" id="QSFT01000001">
    <property type="protein sequence ID" value="RHA79001.1"/>
    <property type="molecule type" value="Genomic_DNA"/>
</dbReference>
<dbReference type="RefSeq" id="WP_118399813.1">
    <property type="nucleotide sequence ID" value="NZ_CABJGD010000001.1"/>
</dbReference>
<gene>
    <name evidence="1" type="ORF">DW921_00630</name>
</gene>
<sequence>MNTLSPHAQALPLRSADPKRKHGIRFMNLMDGRKMEKYRIERQFIKKPAPAYALKVSGYYHKRFPIKSLTEQEAKKEMDVIENYLNDFTYIVRNSKNKLGVTHKIERTDNRITVYTLYNTPIITFWIEEEKEDE</sequence>
<accession>A0A413T5B5</accession>
<name>A0A413T5B5_9BACT</name>
<evidence type="ECO:0000313" key="2">
    <source>
        <dbReference type="Proteomes" id="UP000283855"/>
    </source>
</evidence>
<dbReference type="Proteomes" id="UP000283855">
    <property type="component" value="Unassembled WGS sequence"/>
</dbReference>
<comment type="caution">
    <text evidence="1">The sequence shown here is derived from an EMBL/GenBank/DDBJ whole genome shotgun (WGS) entry which is preliminary data.</text>
</comment>
<organism evidence="1 2">
    <name type="scientific">Phocaeicola coprophilus</name>
    <dbReference type="NCBI Taxonomy" id="387090"/>
    <lineage>
        <taxon>Bacteria</taxon>
        <taxon>Pseudomonadati</taxon>
        <taxon>Bacteroidota</taxon>
        <taxon>Bacteroidia</taxon>
        <taxon>Bacteroidales</taxon>
        <taxon>Bacteroidaceae</taxon>
        <taxon>Phocaeicola</taxon>
    </lineage>
</organism>